<evidence type="ECO:0000313" key="2">
    <source>
        <dbReference type="EMBL" id="ALO66266.1"/>
    </source>
</evidence>
<proteinExistence type="predicted"/>
<evidence type="ECO:0000259" key="1">
    <source>
        <dbReference type="Pfam" id="PF13338"/>
    </source>
</evidence>
<evidence type="ECO:0000313" key="3">
    <source>
        <dbReference type="Proteomes" id="UP000059574"/>
    </source>
</evidence>
<reference evidence="2 3" key="2">
    <citation type="journal article" date="2016" name="J. Biotechnol.">
        <title>Complete genome sequence of Arthrobacter alpinus ERGS4:06, a yellow pigmented bacterium tolerant to cold and radiations isolated from Sikkim Himalaya.</title>
        <authorList>
            <person name="Kumar R."/>
            <person name="Singh D."/>
            <person name="Swarnkar M.K."/>
            <person name="Singh A.K."/>
            <person name="Kumar S."/>
        </authorList>
    </citation>
    <scope>NUCLEOTIDE SEQUENCE [LARGE SCALE GENOMIC DNA]</scope>
    <source>
        <strain evidence="2 3">ERGS4:06</strain>
    </source>
</reference>
<sequence>MQCGLFPAPAASVRLGVMNMPQLISSADYDRLGKDRRTLATRVHRGELVRVRRGFYLSAAEWEKLTAREKYGLRALAFEQLSTKEPVLCGATAALLWGLWIVGTPQKLYAVTEVTAGGRSANGVVRRLGSLSEGVVRCGPFLVTDKLTTTLELINKLSFAYAVAICDSSLRPFDWNNQVNVFAPRDSSPFDQVPVWGPDVPQGPPLSLEQLRAGASSLPTHAARQRALAVINFASALSGSAGESISRVRMFQLGFPTPVLQKTFVLSTGRNALVDFWFDKQKVAGEFDGLGKYLRSGWGGGLSTADRIIAEKKREDQIRAQGVSFARWGWAEMRNTAQLARLLRQAGLPQAHKSAAV</sequence>
<dbReference type="AlphaFoldDB" id="A0A0S2LXJ5"/>
<dbReference type="EMBL" id="CP013200">
    <property type="protein sequence ID" value="ALO66266.1"/>
    <property type="molecule type" value="Genomic_DNA"/>
</dbReference>
<feature type="domain" description="AbiEi antitoxin N-terminal" evidence="1">
    <location>
        <begin position="23"/>
        <end position="58"/>
    </location>
</feature>
<dbReference type="Proteomes" id="UP000059574">
    <property type="component" value="Chromosome"/>
</dbReference>
<protein>
    <recommendedName>
        <fullName evidence="1">AbiEi antitoxin N-terminal domain-containing protein</fullName>
    </recommendedName>
</protein>
<dbReference type="OrthoDB" id="5517693at2"/>
<dbReference type="Pfam" id="PF13338">
    <property type="entry name" value="AbiEi_4"/>
    <property type="match status" value="1"/>
</dbReference>
<dbReference type="InterPro" id="IPR025159">
    <property type="entry name" value="AbiEi_N"/>
</dbReference>
<reference evidence="3" key="1">
    <citation type="submission" date="2015-11" db="EMBL/GenBank/DDBJ databases">
        <authorList>
            <person name="Kumar R."/>
            <person name="Singh D."/>
            <person name="Swarnkar M.K."/>
            <person name="Singh A.K."/>
            <person name="Kumar S."/>
        </authorList>
    </citation>
    <scope>NUCLEOTIDE SEQUENCE [LARGE SCALE GENOMIC DNA]</scope>
    <source>
        <strain evidence="3">ERGS4:06</strain>
    </source>
</reference>
<gene>
    <name evidence="2" type="ORF">AS189_06905</name>
</gene>
<accession>A0A0S2LXJ5</accession>
<organism evidence="2 3">
    <name type="scientific">Arthrobacter alpinus</name>
    <dbReference type="NCBI Taxonomy" id="656366"/>
    <lineage>
        <taxon>Bacteria</taxon>
        <taxon>Bacillati</taxon>
        <taxon>Actinomycetota</taxon>
        <taxon>Actinomycetes</taxon>
        <taxon>Micrococcales</taxon>
        <taxon>Micrococcaceae</taxon>
        <taxon>Arthrobacter</taxon>
    </lineage>
</organism>
<name>A0A0S2LXJ5_9MICC</name>